<dbReference type="AlphaFoldDB" id="A0AAN6Y7B2"/>
<dbReference type="InterPro" id="IPR052895">
    <property type="entry name" value="HetReg/Transcr_Mod"/>
</dbReference>
<gene>
    <name evidence="2" type="ORF">QBC37DRAFT_171315</name>
</gene>
<proteinExistence type="predicted"/>
<keyword evidence="1" id="KW-0812">Transmembrane</keyword>
<dbReference type="Proteomes" id="UP001301769">
    <property type="component" value="Unassembled WGS sequence"/>
</dbReference>
<reference evidence="2" key="1">
    <citation type="journal article" date="2023" name="Mol. Phylogenet. Evol.">
        <title>Genome-scale phylogeny and comparative genomics of the fungal order Sordariales.</title>
        <authorList>
            <person name="Hensen N."/>
            <person name="Bonometti L."/>
            <person name="Westerberg I."/>
            <person name="Brannstrom I.O."/>
            <person name="Guillou S."/>
            <person name="Cros-Aarteil S."/>
            <person name="Calhoun S."/>
            <person name="Haridas S."/>
            <person name="Kuo A."/>
            <person name="Mondo S."/>
            <person name="Pangilinan J."/>
            <person name="Riley R."/>
            <person name="LaButti K."/>
            <person name="Andreopoulos B."/>
            <person name="Lipzen A."/>
            <person name="Chen C."/>
            <person name="Yan M."/>
            <person name="Daum C."/>
            <person name="Ng V."/>
            <person name="Clum A."/>
            <person name="Steindorff A."/>
            <person name="Ohm R.A."/>
            <person name="Martin F."/>
            <person name="Silar P."/>
            <person name="Natvig D.O."/>
            <person name="Lalanne C."/>
            <person name="Gautier V."/>
            <person name="Ament-Velasquez S.L."/>
            <person name="Kruys A."/>
            <person name="Hutchinson M.I."/>
            <person name="Powell A.J."/>
            <person name="Barry K."/>
            <person name="Miller A.N."/>
            <person name="Grigoriev I.V."/>
            <person name="Debuchy R."/>
            <person name="Gladieux P."/>
            <person name="Hiltunen Thoren M."/>
            <person name="Johannesson H."/>
        </authorList>
    </citation>
    <scope>NUCLEOTIDE SEQUENCE</scope>
    <source>
        <strain evidence="2">PSN293</strain>
    </source>
</reference>
<keyword evidence="1" id="KW-0472">Membrane</keyword>
<dbReference type="PANTHER" id="PTHR24148:SF64">
    <property type="entry name" value="HETEROKARYON INCOMPATIBILITY DOMAIN-CONTAINING PROTEIN"/>
    <property type="match status" value="1"/>
</dbReference>
<keyword evidence="3" id="KW-1185">Reference proteome</keyword>
<keyword evidence="1" id="KW-1133">Transmembrane helix</keyword>
<evidence type="ECO:0000313" key="3">
    <source>
        <dbReference type="Proteomes" id="UP001301769"/>
    </source>
</evidence>
<protein>
    <submittedName>
        <fullName evidence="2">Uncharacterized protein</fullName>
    </submittedName>
</protein>
<dbReference type="EMBL" id="MU858107">
    <property type="protein sequence ID" value="KAK4213536.1"/>
    <property type="molecule type" value="Genomic_DNA"/>
</dbReference>
<accession>A0AAN6Y7B2</accession>
<reference evidence="2" key="2">
    <citation type="submission" date="2023-05" db="EMBL/GenBank/DDBJ databases">
        <authorList>
            <consortium name="Lawrence Berkeley National Laboratory"/>
            <person name="Steindorff A."/>
            <person name="Hensen N."/>
            <person name="Bonometti L."/>
            <person name="Westerberg I."/>
            <person name="Brannstrom I.O."/>
            <person name="Guillou S."/>
            <person name="Cros-Aarteil S."/>
            <person name="Calhoun S."/>
            <person name="Haridas S."/>
            <person name="Kuo A."/>
            <person name="Mondo S."/>
            <person name="Pangilinan J."/>
            <person name="Riley R."/>
            <person name="Labutti K."/>
            <person name="Andreopoulos B."/>
            <person name="Lipzen A."/>
            <person name="Chen C."/>
            <person name="Yanf M."/>
            <person name="Daum C."/>
            <person name="Ng V."/>
            <person name="Clum A."/>
            <person name="Ohm R."/>
            <person name="Martin F."/>
            <person name="Silar P."/>
            <person name="Natvig D."/>
            <person name="Lalanne C."/>
            <person name="Gautier V."/>
            <person name="Ament-Velasquez S.L."/>
            <person name="Kruys A."/>
            <person name="Hutchinson M.I."/>
            <person name="Powell A.J."/>
            <person name="Barry K."/>
            <person name="Miller A.N."/>
            <person name="Grigoriev I.V."/>
            <person name="Debuchy R."/>
            <person name="Gladieux P."/>
            <person name="Thoren M.H."/>
            <person name="Johannesson H."/>
        </authorList>
    </citation>
    <scope>NUCLEOTIDE SEQUENCE</scope>
    <source>
        <strain evidence="2">PSN293</strain>
    </source>
</reference>
<name>A0AAN6Y7B2_9PEZI</name>
<evidence type="ECO:0000256" key="1">
    <source>
        <dbReference type="SAM" id="Phobius"/>
    </source>
</evidence>
<comment type="caution">
    <text evidence="2">The sequence shown here is derived from an EMBL/GenBank/DDBJ whole genome shotgun (WGS) entry which is preliminary data.</text>
</comment>
<organism evidence="2 3">
    <name type="scientific">Rhypophila decipiens</name>
    <dbReference type="NCBI Taxonomy" id="261697"/>
    <lineage>
        <taxon>Eukaryota</taxon>
        <taxon>Fungi</taxon>
        <taxon>Dikarya</taxon>
        <taxon>Ascomycota</taxon>
        <taxon>Pezizomycotina</taxon>
        <taxon>Sordariomycetes</taxon>
        <taxon>Sordariomycetidae</taxon>
        <taxon>Sordariales</taxon>
        <taxon>Naviculisporaceae</taxon>
        <taxon>Rhypophila</taxon>
    </lineage>
</organism>
<feature type="transmembrane region" description="Helical" evidence="1">
    <location>
        <begin position="36"/>
        <end position="58"/>
    </location>
</feature>
<dbReference type="PANTHER" id="PTHR24148">
    <property type="entry name" value="ANKYRIN REPEAT DOMAIN-CONTAINING PROTEIN 39 HOMOLOG-RELATED"/>
    <property type="match status" value="1"/>
</dbReference>
<sequence>MANIAAVGCIVAFYLPLANGSLEKPGNSGILYPLELIVSILAWVFFTSWMMVGFVAVAKSSKGLAKLKATPETGDGIADNQTLTGVLRALRERQATNPKDKSFAMHGVLANLGVNISRPANLNESLGKVYENLFTDLVRWQPSLVTLLVDVGAVVSEPPWLPDPDCPSWVPDWRYAAQRVWVEPRHIYGHLGRKSSSDADLKVMIQDGELTIEGAKIGSLTHTSSELFTESDLRTNLTILSRGLFDLRQHLPVSDIYDGVARVAFSILHSRNYEPQPKAYPIHPTVQNAAEKFDGFLLLFFKSHRDAQKLSLVPLQDDYQAILLLMGELNAPDNSDLLEVINILFKCMYRRQQKLFVSADGGHAGAAPTHAELGDEIVLLRGVPVPMIARQKREDPKRRRDYDDPMPRYALIGPAYVPGYIGLLDPDFDRTKLDRLEWKEYKFR</sequence>
<evidence type="ECO:0000313" key="2">
    <source>
        <dbReference type="EMBL" id="KAK4213536.1"/>
    </source>
</evidence>